<dbReference type="SMART" id="SM00847">
    <property type="entry name" value="HA2"/>
    <property type="match status" value="1"/>
</dbReference>
<dbReference type="PROSITE" id="PS01226">
    <property type="entry name" value="HMG_COA_SYNTHASE"/>
    <property type="match status" value="1"/>
</dbReference>
<evidence type="ECO:0000256" key="20">
    <source>
        <dbReference type="ARBA" id="ARBA00033130"/>
    </source>
</evidence>
<keyword evidence="18" id="KW-0753">Steroid metabolism</keyword>
<evidence type="ECO:0000256" key="8">
    <source>
        <dbReference type="ARBA" id="ARBA00022679"/>
    </source>
</evidence>
<feature type="compositionally biased region" description="Low complexity" evidence="26">
    <location>
        <begin position="1221"/>
        <end position="1235"/>
    </location>
</feature>
<evidence type="ECO:0000256" key="7">
    <source>
        <dbReference type="ARBA" id="ARBA00022548"/>
    </source>
</evidence>
<keyword evidence="15" id="KW-0443">Lipid metabolism</keyword>
<dbReference type="CDD" id="cd21134">
    <property type="entry name" value="YTH"/>
    <property type="match status" value="1"/>
</dbReference>
<feature type="domain" description="Helicase ATP-binding" evidence="29">
    <location>
        <begin position="223"/>
        <end position="385"/>
    </location>
</feature>
<name>A0A6A4SF83_SCOMX</name>
<feature type="region of interest" description="Disordered" evidence="26">
    <location>
        <begin position="1071"/>
        <end position="1094"/>
    </location>
</feature>
<evidence type="ECO:0000256" key="13">
    <source>
        <dbReference type="ARBA" id="ARBA00022840"/>
    </source>
</evidence>
<evidence type="ECO:0000256" key="2">
    <source>
        <dbReference type="ARBA" id="ARBA00005218"/>
    </source>
</evidence>
<dbReference type="GO" id="GO:0005634">
    <property type="term" value="C:nucleus"/>
    <property type="evidence" value="ECO:0007669"/>
    <property type="project" value="UniProtKB-SubCell"/>
</dbReference>
<feature type="region of interest" description="Disordered" evidence="26">
    <location>
        <begin position="1858"/>
        <end position="1890"/>
    </location>
</feature>
<dbReference type="EMBL" id="VEVO01000014">
    <property type="protein sequence ID" value="KAF0031897.1"/>
    <property type="molecule type" value="Genomic_DNA"/>
</dbReference>
<keyword evidence="10" id="KW-0152">Cholesterol biosynthesis</keyword>
<dbReference type="FunFam" id="3.30.1370.50:FF:000002">
    <property type="entry name" value="Immunoglobulin mu DNA-binding protein 2"/>
    <property type="match status" value="1"/>
</dbReference>
<keyword evidence="7" id="KW-0153">Cholesterol metabolism</keyword>
<dbReference type="InterPro" id="IPR036867">
    <property type="entry name" value="R3H_dom_sf"/>
</dbReference>
<comment type="caution">
    <text evidence="31">The sequence shown here is derived from an EMBL/GenBank/DDBJ whole genome shotgun (WGS) entry which is preliminary data.</text>
</comment>
<reference evidence="31 32" key="1">
    <citation type="submission" date="2019-06" db="EMBL/GenBank/DDBJ databases">
        <title>Draft genomes of female and male turbot (Scophthalmus maximus).</title>
        <authorList>
            <person name="Xu H."/>
            <person name="Xu X.-W."/>
            <person name="Shao C."/>
            <person name="Chen S."/>
        </authorList>
    </citation>
    <scope>NUCLEOTIDE SEQUENCE [LARGE SCALE GENOMIC DNA]</scope>
    <source>
        <strain evidence="31">Ysfricsl-2016a</strain>
        <tissue evidence="31">Blood</tissue>
    </source>
</reference>
<dbReference type="EC" id="2.3.3.10" evidence="6"/>
<dbReference type="InterPro" id="IPR014001">
    <property type="entry name" value="Helicase_ATP-bd"/>
</dbReference>
<comment type="catalytic activity">
    <reaction evidence="22">
        <text>acetoacetyl-CoA + acetyl-CoA + H2O = (3S)-3-hydroxy-3-methylglutaryl-CoA + CoA + H(+)</text>
        <dbReference type="Rhea" id="RHEA:10188"/>
        <dbReference type="ChEBI" id="CHEBI:15377"/>
        <dbReference type="ChEBI" id="CHEBI:15378"/>
        <dbReference type="ChEBI" id="CHEBI:43074"/>
        <dbReference type="ChEBI" id="CHEBI:57286"/>
        <dbReference type="ChEBI" id="CHEBI:57287"/>
        <dbReference type="ChEBI" id="CHEBI:57288"/>
        <dbReference type="EC" id="2.3.3.10"/>
    </reaction>
    <physiologicalReaction direction="left-to-right" evidence="22">
        <dbReference type="Rhea" id="RHEA:10189"/>
    </physiologicalReaction>
</comment>
<feature type="active site" description="Proton donor/acceptor" evidence="23">
    <location>
        <position position="1655"/>
    </location>
</feature>
<dbReference type="SUPFAM" id="SSF48403">
    <property type="entry name" value="Ankyrin repeat"/>
    <property type="match status" value="1"/>
</dbReference>
<dbReference type="GO" id="GO:0003678">
    <property type="term" value="F:DNA helicase activity"/>
    <property type="evidence" value="ECO:0007669"/>
    <property type="project" value="UniProtKB-EC"/>
</dbReference>
<dbReference type="InterPro" id="IPR048333">
    <property type="entry name" value="HA2_WH"/>
</dbReference>
<keyword evidence="19" id="KW-0539">Nucleus</keyword>
<dbReference type="PROSITE" id="PS51192">
    <property type="entry name" value="HELICASE_ATP_BIND_1"/>
    <property type="match status" value="1"/>
</dbReference>
<dbReference type="InterPro" id="IPR001374">
    <property type="entry name" value="R3H_dom"/>
</dbReference>
<dbReference type="SUPFAM" id="SSF52540">
    <property type="entry name" value="P-loop containing nucleoside triphosphate hydrolases"/>
    <property type="match status" value="1"/>
</dbReference>
<dbReference type="Pfam" id="PF01424">
    <property type="entry name" value="R3H"/>
    <property type="match status" value="1"/>
</dbReference>
<proteinExistence type="inferred from homology"/>
<dbReference type="Gene3D" id="1.20.120.1080">
    <property type="match status" value="1"/>
</dbReference>
<evidence type="ECO:0000256" key="22">
    <source>
        <dbReference type="ARBA" id="ARBA00049887"/>
    </source>
</evidence>
<dbReference type="Pfam" id="PF00271">
    <property type="entry name" value="Helicase_C"/>
    <property type="match status" value="1"/>
</dbReference>
<dbReference type="Gene3D" id="3.30.1370.50">
    <property type="entry name" value="R3H-like domain"/>
    <property type="match status" value="1"/>
</dbReference>
<feature type="active site" description="Acyl-thioester intermediate" evidence="23">
    <location>
        <position position="1520"/>
    </location>
</feature>
<evidence type="ECO:0000256" key="11">
    <source>
        <dbReference type="ARBA" id="ARBA00022801"/>
    </source>
</evidence>
<comment type="subcellular location">
    <subcellularLocation>
        <location evidence="1">Nucleus</location>
    </subcellularLocation>
</comment>
<dbReference type="SMART" id="SM00490">
    <property type="entry name" value="HELICc"/>
    <property type="match status" value="1"/>
</dbReference>
<evidence type="ECO:0000259" key="28">
    <source>
        <dbReference type="PROSITE" id="PS51061"/>
    </source>
</evidence>
<evidence type="ECO:0000256" key="5">
    <source>
        <dbReference type="ARBA" id="ARBA00012552"/>
    </source>
</evidence>
<evidence type="ECO:0000256" key="23">
    <source>
        <dbReference type="PIRSR" id="PIRSR610122-1"/>
    </source>
</evidence>
<keyword evidence="15" id="KW-0752">Steroid biosynthesis</keyword>
<dbReference type="PANTHER" id="PTHR43323:SF2">
    <property type="entry name" value="HYDROXYMETHYLGLUTARYL-COA SYNTHASE"/>
    <property type="match status" value="1"/>
</dbReference>
<evidence type="ECO:0000256" key="17">
    <source>
        <dbReference type="ARBA" id="ARBA00023166"/>
    </source>
</evidence>
<evidence type="ECO:0000256" key="18">
    <source>
        <dbReference type="ARBA" id="ARBA00023221"/>
    </source>
</evidence>
<keyword evidence="9" id="KW-0547">Nucleotide-binding</keyword>
<evidence type="ECO:0000256" key="24">
    <source>
        <dbReference type="PIRSR" id="PIRSR610122-2"/>
    </source>
</evidence>
<dbReference type="Gene3D" id="3.10.590.10">
    <property type="entry name" value="ph1033 like domains"/>
    <property type="match status" value="1"/>
</dbReference>
<dbReference type="Pfam" id="PF08540">
    <property type="entry name" value="HMG_CoA_synt_C"/>
    <property type="match status" value="1"/>
</dbReference>
<feature type="compositionally biased region" description="Acidic residues" evidence="26">
    <location>
        <begin position="1083"/>
        <end position="1094"/>
    </location>
</feature>
<evidence type="ECO:0000256" key="6">
    <source>
        <dbReference type="ARBA" id="ARBA00012978"/>
    </source>
</evidence>
<feature type="domain" description="Helicase C-terminal" evidence="30">
    <location>
        <begin position="610"/>
        <end position="783"/>
    </location>
</feature>
<dbReference type="InterPro" id="IPR013528">
    <property type="entry name" value="HMG_CoA_synth_N"/>
</dbReference>
<dbReference type="GO" id="GO:0003724">
    <property type="term" value="F:RNA helicase activity"/>
    <property type="evidence" value="ECO:0007669"/>
    <property type="project" value="UniProtKB-EC"/>
</dbReference>
<evidence type="ECO:0000256" key="9">
    <source>
        <dbReference type="ARBA" id="ARBA00022741"/>
    </source>
</evidence>
<dbReference type="FunFam" id="1.20.120.1080:FF:000008">
    <property type="entry name" value="probable ATP-dependent RNA helicase YTHDC2"/>
    <property type="match status" value="1"/>
</dbReference>
<feature type="active site" description="Proton donor/acceptor" evidence="23">
    <location>
        <position position="1486"/>
    </location>
</feature>
<dbReference type="InterPro" id="IPR027417">
    <property type="entry name" value="P-loop_NTPase"/>
</dbReference>
<dbReference type="PROSITE" id="PS51061">
    <property type="entry name" value="R3H"/>
    <property type="match status" value="1"/>
</dbReference>
<dbReference type="Pfam" id="PF07717">
    <property type="entry name" value="OB_NTP_bind"/>
    <property type="match status" value="1"/>
</dbReference>
<keyword evidence="13" id="KW-0067">ATP-binding</keyword>
<feature type="domain" description="R3H" evidence="28">
    <location>
        <begin position="60"/>
        <end position="124"/>
    </location>
</feature>
<dbReference type="InterPro" id="IPR000590">
    <property type="entry name" value="HMG_CoA_synt_AS"/>
</dbReference>
<dbReference type="CDD" id="cd18791">
    <property type="entry name" value="SF2_C_RHA"/>
    <property type="match status" value="1"/>
</dbReference>
<dbReference type="GO" id="GO:0010142">
    <property type="term" value="P:farnesyl diphosphate biosynthetic process, mevalonate pathway"/>
    <property type="evidence" value="ECO:0007669"/>
    <property type="project" value="InterPro"/>
</dbReference>
<dbReference type="CDD" id="cd00827">
    <property type="entry name" value="init_cond_enzymes"/>
    <property type="match status" value="1"/>
</dbReference>
<organism evidence="31 32">
    <name type="scientific">Scophthalmus maximus</name>
    <name type="common">Turbot</name>
    <name type="synonym">Psetta maxima</name>
    <dbReference type="NCBI Taxonomy" id="52904"/>
    <lineage>
        <taxon>Eukaryota</taxon>
        <taxon>Metazoa</taxon>
        <taxon>Chordata</taxon>
        <taxon>Craniata</taxon>
        <taxon>Vertebrata</taxon>
        <taxon>Euteleostomi</taxon>
        <taxon>Actinopterygii</taxon>
        <taxon>Neopterygii</taxon>
        <taxon>Teleostei</taxon>
        <taxon>Neoteleostei</taxon>
        <taxon>Acanthomorphata</taxon>
        <taxon>Carangaria</taxon>
        <taxon>Pleuronectiformes</taxon>
        <taxon>Pleuronectoidei</taxon>
        <taxon>Scophthalmidae</taxon>
        <taxon>Scophthalmus</taxon>
    </lineage>
</organism>
<dbReference type="PROSITE" id="PS51194">
    <property type="entry name" value="HELICASE_CTER"/>
    <property type="match status" value="1"/>
</dbReference>
<evidence type="ECO:0000259" key="27">
    <source>
        <dbReference type="PROSITE" id="PS50882"/>
    </source>
</evidence>
<evidence type="ECO:0000256" key="16">
    <source>
        <dbReference type="ARBA" id="ARBA00023011"/>
    </source>
</evidence>
<keyword evidence="25" id="KW-0040">ANK repeat</keyword>
<evidence type="ECO:0000256" key="19">
    <source>
        <dbReference type="ARBA" id="ARBA00023242"/>
    </source>
</evidence>
<dbReference type="Pfam" id="PF00270">
    <property type="entry name" value="DEAD"/>
    <property type="match status" value="1"/>
</dbReference>
<gene>
    <name evidence="31" type="ORF">F2P81_016452</name>
</gene>
<keyword evidence="17" id="KW-1207">Sterol metabolism</keyword>
<dbReference type="FunFam" id="3.40.47.10:FF:000008">
    <property type="entry name" value="3-hydroxy-3-methylglutaryl coenzyme A synthase"/>
    <property type="match status" value="1"/>
</dbReference>
<accession>A0A6A4SF83</accession>
<dbReference type="PROSITE" id="PS50088">
    <property type="entry name" value="ANK_REPEAT"/>
    <property type="match status" value="1"/>
</dbReference>
<evidence type="ECO:0000259" key="30">
    <source>
        <dbReference type="PROSITE" id="PS51194"/>
    </source>
</evidence>
<dbReference type="EC" id="3.6.4.12" evidence="4"/>
<evidence type="ECO:0000256" key="21">
    <source>
        <dbReference type="ARBA" id="ARBA00047984"/>
    </source>
</evidence>
<dbReference type="InterPro" id="IPR013746">
    <property type="entry name" value="HMG_CoA_synt_C_dom"/>
</dbReference>
<dbReference type="InterPro" id="IPR059023">
    <property type="entry name" value="RNA_hel_CTD"/>
</dbReference>
<evidence type="ECO:0000313" key="32">
    <source>
        <dbReference type="Proteomes" id="UP000438429"/>
    </source>
</evidence>
<evidence type="ECO:0000256" key="4">
    <source>
        <dbReference type="ARBA" id="ARBA00012551"/>
    </source>
</evidence>
<dbReference type="InterPro" id="IPR011545">
    <property type="entry name" value="DEAD/DEAH_box_helicase_dom"/>
</dbReference>
<keyword evidence="11" id="KW-0378">Hydrolase</keyword>
<feature type="compositionally biased region" description="Polar residues" evidence="26">
    <location>
        <begin position="1878"/>
        <end position="1890"/>
    </location>
</feature>
<dbReference type="GO" id="GO:0005524">
    <property type="term" value="F:ATP binding"/>
    <property type="evidence" value="ECO:0007669"/>
    <property type="project" value="UniProtKB-KW"/>
</dbReference>
<dbReference type="Pfam" id="PF12796">
    <property type="entry name" value="Ank_2"/>
    <property type="match status" value="1"/>
</dbReference>
<dbReference type="GO" id="GO:0006695">
    <property type="term" value="P:cholesterol biosynthetic process"/>
    <property type="evidence" value="ECO:0007669"/>
    <property type="project" value="UniProtKB-KW"/>
</dbReference>
<evidence type="ECO:0000256" key="25">
    <source>
        <dbReference type="PROSITE-ProRule" id="PRU00023"/>
    </source>
</evidence>
<feature type="region of interest" description="Disordered" evidence="26">
    <location>
        <begin position="433"/>
        <end position="456"/>
    </location>
</feature>
<feature type="repeat" description="ANK" evidence="25">
    <location>
        <begin position="516"/>
        <end position="548"/>
    </location>
</feature>
<feature type="binding site" evidence="24">
    <location>
        <position position="1660"/>
    </location>
    <ligand>
        <name>CoA</name>
        <dbReference type="ChEBI" id="CHEBI:57287"/>
    </ligand>
</feature>
<feature type="domain" description="YTH" evidence="27">
    <location>
        <begin position="1254"/>
        <end position="1384"/>
    </location>
</feature>
<evidence type="ECO:0000256" key="12">
    <source>
        <dbReference type="ARBA" id="ARBA00022806"/>
    </source>
</evidence>
<feature type="region of interest" description="Disordered" evidence="26">
    <location>
        <begin position="1156"/>
        <end position="1247"/>
    </location>
</feature>
<protein>
    <recommendedName>
        <fullName evidence="20">3-hydroxy-3-methylglutaryl coenzyme A synthase</fullName>
        <ecNumber evidence="6">2.3.3.10</ecNumber>
        <ecNumber evidence="4">3.6.4.12</ecNumber>
        <ecNumber evidence="5">3.6.4.13</ecNumber>
    </recommendedName>
</protein>
<dbReference type="Gene3D" id="1.25.40.20">
    <property type="entry name" value="Ankyrin repeat-containing domain"/>
    <property type="match status" value="1"/>
</dbReference>
<dbReference type="Gene3D" id="3.40.47.10">
    <property type="match status" value="1"/>
</dbReference>
<dbReference type="InterPro" id="IPR010122">
    <property type="entry name" value="HMG_CoA_synthase_euk"/>
</dbReference>
<evidence type="ECO:0000256" key="3">
    <source>
        <dbReference type="ARBA" id="ARBA00007061"/>
    </source>
</evidence>
<dbReference type="InterPro" id="IPR002110">
    <property type="entry name" value="Ankyrin_rpt"/>
</dbReference>
<evidence type="ECO:0000259" key="29">
    <source>
        <dbReference type="PROSITE" id="PS51192"/>
    </source>
</evidence>
<dbReference type="Pfam" id="PF04408">
    <property type="entry name" value="WHD_HA2"/>
    <property type="match status" value="1"/>
</dbReference>
<dbReference type="InterPro" id="IPR007502">
    <property type="entry name" value="Helicase-assoc_dom"/>
</dbReference>
<dbReference type="Pfam" id="PF21010">
    <property type="entry name" value="HA2_C"/>
    <property type="match status" value="1"/>
</dbReference>
<dbReference type="EC" id="3.6.4.13" evidence="5"/>
<dbReference type="Gene3D" id="3.40.50.300">
    <property type="entry name" value="P-loop containing nucleotide triphosphate hydrolases"/>
    <property type="match status" value="2"/>
</dbReference>
<dbReference type="Pfam" id="PF26026">
    <property type="entry name" value="RNA_hel_CTD"/>
    <property type="match status" value="1"/>
</dbReference>
<dbReference type="SMART" id="SM00248">
    <property type="entry name" value="ANK"/>
    <property type="match status" value="2"/>
</dbReference>
<dbReference type="Pfam" id="PF04146">
    <property type="entry name" value="YTH"/>
    <property type="match status" value="1"/>
</dbReference>
<comment type="catalytic activity">
    <reaction evidence="21">
        <text>ATP + H2O = ADP + phosphate + H(+)</text>
        <dbReference type="Rhea" id="RHEA:13065"/>
        <dbReference type="ChEBI" id="CHEBI:15377"/>
        <dbReference type="ChEBI" id="CHEBI:15378"/>
        <dbReference type="ChEBI" id="CHEBI:30616"/>
        <dbReference type="ChEBI" id="CHEBI:43474"/>
        <dbReference type="ChEBI" id="CHEBI:456216"/>
        <dbReference type="EC" id="3.6.4.13"/>
    </reaction>
</comment>
<evidence type="ECO:0000256" key="10">
    <source>
        <dbReference type="ARBA" id="ARBA00022778"/>
    </source>
</evidence>
<comment type="similarity">
    <text evidence="3">Belongs to the thiolase-like superfamily. HMG-CoA synthase family.</text>
</comment>
<keyword evidence="16" id="KW-0756">Sterol biosynthesis</keyword>
<dbReference type="Proteomes" id="UP000438429">
    <property type="component" value="Unassembled WGS sequence"/>
</dbReference>
<dbReference type="SUPFAM" id="SSF82708">
    <property type="entry name" value="R3H domain"/>
    <property type="match status" value="1"/>
</dbReference>
<dbReference type="PROSITE" id="PS50882">
    <property type="entry name" value="YTH"/>
    <property type="match status" value="1"/>
</dbReference>
<keyword evidence="12" id="KW-0347">Helicase</keyword>
<dbReference type="GO" id="GO:0003677">
    <property type="term" value="F:DNA binding"/>
    <property type="evidence" value="ECO:0007669"/>
    <property type="project" value="UniProtKB-ARBA"/>
</dbReference>
<dbReference type="InterPro" id="IPR016039">
    <property type="entry name" value="Thiolase-like"/>
</dbReference>
<dbReference type="InterPro" id="IPR011709">
    <property type="entry name" value="DEAD-box_helicase_OB_fold"/>
</dbReference>
<dbReference type="InterPro" id="IPR001650">
    <property type="entry name" value="Helicase_C-like"/>
</dbReference>
<feature type="binding site" evidence="24">
    <location>
        <position position="1664"/>
    </location>
    <ligand>
        <name>CoA</name>
        <dbReference type="ChEBI" id="CHEBI:57287"/>
    </ligand>
</feature>
<keyword evidence="8" id="KW-0808">Transferase</keyword>
<dbReference type="PANTHER" id="PTHR43323">
    <property type="entry name" value="3-HYDROXY-3-METHYLGLUTARYL COENZYME A SYNTHASE"/>
    <property type="match status" value="1"/>
</dbReference>
<keyword evidence="15" id="KW-0444">Lipid biosynthesis</keyword>
<dbReference type="InterPro" id="IPR036770">
    <property type="entry name" value="Ankyrin_rpt-contain_sf"/>
</dbReference>
<evidence type="ECO:0000256" key="1">
    <source>
        <dbReference type="ARBA" id="ARBA00004123"/>
    </source>
</evidence>
<evidence type="ECO:0000256" key="26">
    <source>
        <dbReference type="SAM" id="MobiDB-lite"/>
    </source>
</evidence>
<dbReference type="GO" id="GO:0004421">
    <property type="term" value="F:hydroxymethylglutaryl-CoA synthase activity"/>
    <property type="evidence" value="ECO:0007669"/>
    <property type="project" value="UniProtKB-EC"/>
</dbReference>
<sequence>MYLSSSALTTSPDLTLNTGQVNGRCHHVPPVSHCMMLSNGTVPQTPPTSQSTPPRDDVAEEIKMAVSLCLERFQHSDDQTEMEFPSFFTSTERAYVHLMAQSLGFLSKSRGNGPHRFLSVWKNDGSDRTLTSVLLTVSMNSLYSINGLLQRFPTRPRERVDLQPAIRNGLCGSSQQGDNSGARHRPIGCLNNGIPLVPQKRKPTKLDGFRRSLPAHGSQEEIVQLLRANRVVLVVGETGSGKTTQIPQFLLDDCSASGDACRIFCTQPRRLAVIAVAERVATERGESVGQTVGYHIRLESRTLLTFCTSEVLLRTLMAGDESLETVTHVIVDEVHERDGLTDILLIKMRSVLRKIPMLKLILCSAALDMDLFQQYFGSCPVIQLKGRPFEVQEVFLEDVLKLTGFNNKDRRTYQGSTQRKEQTSSTNMWCKAAENKQRSPESMTSFLQDNRPLDRGDGPHIHLKERDSEHLEPWLVKEMDSCIFNIFFSEDPDAYSQLFNLILYENVNVDYTHTEIGATPLMMAASRGFSALMEQLLIMGADVNVKASNGWTALDFAEHFQHADAMDLLRSSIPLTERSSFDYSPEEHELLRRHHHSSDDEWTDLDLVMDLLHHICSTTCDGAVLIFLPGYEEMVTLKYRILFDDKRFSGHVERFNIFTLHSDTQTLEQKKVLSASQPGVRKIILSTDIAETSITVNDVVFVIDSGKVKEKSFDTLSCVSTLKTVWISKASALQRKGRAGRSRTGICFHLFSRLSFNNMLEFHVPQLLRMSLQEMCLQTKLLAPSCPVSDFLSRAPQPPPAQAIRDAVQRLKMIGAMNRDEDLTDLGYHLAELSVEPHLGKMVLCAVVLKCLDPILTIACTLAYRDPFVLPARGSQKRVALHCRKHFSSCSFSDHMALLRAFQAWQKSRYEGCERSFCEKNFLSQSTMEMILGMRIQLLAQLRAIGFVRARGGCDIHELNLNSENWAVVKAALVAGMYPNMFHVDREASELSNDAEKKIHFHPTSILNQFKEKSSSRSAQAPPTDWFVYDEMRRGKQMASVRCCSLVTPIAVAIFGGCAMLPSSALQEHVVPRATGSSSSDSPPDDSDSGSEDVAEVRVDDWLAFQLEPEAAGLVSKLKKMWLNLLVWRSRNPSKCYNQKDEAVLQTLVSVLTEEEQQAGLQQPTGIGQRPRPMMPGEWPQQSPVKGLKNSPQQPASPAPTPDKSCESSVPTDQLSDDLWSSCSVTSDSPSHSTSPPNPVKLQVSKPLSDGQPLRYFVMQSSNIRNIEISKQSGIWSTTTGNKTKLTEAFLSNCHVVLVFTAQYSGCFQGYACMVSDISREISQDWDFTGLEKVYGVEWIHRESLPFECTQHILNPWSDNEAVQMSSDGQFDVFSAHEQRVDSFFCETHFTMPGSASVSCSGPWPKDVGVIAMELYFPAQYVDQAELEQFDGASAGKYTVGLGQARMGFCSDREDINSLCLTVVQRLMERNGLSYDSVGRLEVGTETIIDKSKSVKTVVMQLFEDSGNTDVEGVDTTNACYGGTAALFNAVNWVESSSWDGRYALVVAGDIAVYATGSARPTGGAGAVAMLVGPNAPLAFERGLRGTHMQHAYDFYKPDLVSEYPVVDGKLSIECYLSALDRCYAVYRNKIHAQWQREGSEKRFTLEDFGFLVFHSPYCKLVQKSLARLMLNDFLSHRGPNTETGPFAGLDAFRDVKPEESYFDRDVEKAFMKASSDLFERKTKASLLVSNENGNMYTPSVYGCLASHIAQHSASQIAGQRVGVFSYGSGFAATLYSLRVTQDHTPGSALDKLVSSLSDLKLRLDSRRKVSPAVFSDIMKLREETHHLASYVPRGSVDDLFPGTWYLTRVDEKHRREYARSPLDRDLPAEPELLARANATTEVTESQTVS</sequence>
<dbReference type="GO" id="GO:0006084">
    <property type="term" value="P:acetyl-CoA metabolic process"/>
    <property type="evidence" value="ECO:0007669"/>
    <property type="project" value="InterPro"/>
</dbReference>
<evidence type="ECO:0000256" key="15">
    <source>
        <dbReference type="ARBA" id="ARBA00022955"/>
    </source>
</evidence>
<comment type="pathway">
    <text evidence="2">Metabolic intermediate biosynthesis; (R)-mevalonate biosynthesis; (R)-mevalonate from acetyl-CoA: step 2/3.</text>
</comment>
<dbReference type="UniPathway" id="UPA00058">
    <property type="reaction ID" value="UER00102"/>
</dbReference>
<dbReference type="SMART" id="SM00487">
    <property type="entry name" value="DEXDc"/>
    <property type="match status" value="1"/>
</dbReference>
<evidence type="ECO:0000256" key="14">
    <source>
        <dbReference type="ARBA" id="ARBA00022884"/>
    </source>
</evidence>
<dbReference type="SUPFAM" id="SSF53901">
    <property type="entry name" value="Thiolase-like"/>
    <property type="match status" value="2"/>
</dbReference>
<feature type="compositionally biased region" description="Basic and acidic residues" evidence="26">
    <location>
        <begin position="1858"/>
        <end position="1868"/>
    </location>
</feature>
<dbReference type="InterPro" id="IPR007275">
    <property type="entry name" value="YTH_domain"/>
</dbReference>
<dbReference type="GO" id="GO:0003723">
    <property type="term" value="F:RNA binding"/>
    <property type="evidence" value="ECO:0007669"/>
    <property type="project" value="UniProtKB-KW"/>
</dbReference>
<keyword evidence="14" id="KW-0694">RNA-binding</keyword>
<dbReference type="NCBIfam" id="TIGR01833">
    <property type="entry name" value="HMG-CoA-S_euk"/>
    <property type="match status" value="1"/>
</dbReference>
<dbReference type="Pfam" id="PF01154">
    <property type="entry name" value="HMG_CoA_synt_N"/>
    <property type="match status" value="1"/>
</dbReference>
<dbReference type="PROSITE" id="PS50297">
    <property type="entry name" value="ANK_REP_REGION"/>
    <property type="match status" value="1"/>
</dbReference>
<dbReference type="GO" id="GO:0016787">
    <property type="term" value="F:hydrolase activity"/>
    <property type="evidence" value="ECO:0007669"/>
    <property type="project" value="UniProtKB-KW"/>
</dbReference>
<feature type="binding site" evidence="24">
    <location>
        <position position="1612"/>
    </location>
    <ligand>
        <name>CoA</name>
        <dbReference type="ChEBI" id="CHEBI:57287"/>
    </ligand>
</feature>
<evidence type="ECO:0000313" key="31">
    <source>
        <dbReference type="EMBL" id="KAF0031897.1"/>
    </source>
</evidence>